<feature type="transmembrane region" description="Helical" evidence="1">
    <location>
        <begin position="50"/>
        <end position="70"/>
    </location>
</feature>
<dbReference type="AlphaFoldDB" id="A0A7Y9H1V5"/>
<dbReference type="InterPro" id="IPR049713">
    <property type="entry name" value="Pr6Pr-like"/>
</dbReference>
<sequence>MTVERARRVHLGVAAVAWFSLAFQMVLTISGEAVLVETDPPGLAQRIYQYLAYFTIQSNLLVAVTSTALARDPLLDRTGWRVARLAGIVGITVTGLVHFFLLRPLLDLDGANWVVDKLLHMVVPVLAVAAWAWVGPRPRASVREAAYALVWPVAWTAWTLVVAQVDGWVPYPFLDASEEGWGAVGIACLGITILFLLLFALYVWLDRRLRPVPR</sequence>
<dbReference type="NCBIfam" id="NF038065">
    <property type="entry name" value="Pr6Pr"/>
    <property type="match status" value="1"/>
</dbReference>
<evidence type="ECO:0000313" key="2">
    <source>
        <dbReference type="EMBL" id="NYE36213.1"/>
    </source>
</evidence>
<organism evidence="2 3">
    <name type="scientific">Nocardioides cavernae</name>
    <dbReference type="NCBI Taxonomy" id="1921566"/>
    <lineage>
        <taxon>Bacteria</taxon>
        <taxon>Bacillati</taxon>
        <taxon>Actinomycetota</taxon>
        <taxon>Actinomycetes</taxon>
        <taxon>Propionibacteriales</taxon>
        <taxon>Nocardioidaceae</taxon>
        <taxon>Nocardioides</taxon>
    </lineage>
</organism>
<gene>
    <name evidence="2" type="ORF">F4692_001317</name>
</gene>
<name>A0A7Y9H1V5_9ACTN</name>
<reference evidence="2 3" key="1">
    <citation type="submission" date="2020-07" db="EMBL/GenBank/DDBJ databases">
        <authorList>
            <person name="Partida-Martinez L."/>
            <person name="Huntemann M."/>
            <person name="Clum A."/>
            <person name="Wang J."/>
            <person name="Palaniappan K."/>
            <person name="Ritter S."/>
            <person name="Chen I.-M."/>
            <person name="Stamatis D."/>
            <person name="Reddy T."/>
            <person name="O'Malley R."/>
            <person name="Daum C."/>
            <person name="Shapiro N."/>
            <person name="Ivanova N."/>
            <person name="Kyrpides N."/>
            <person name="Woyke T."/>
        </authorList>
    </citation>
    <scope>NUCLEOTIDE SEQUENCE [LARGE SCALE GENOMIC DNA]</scope>
    <source>
        <strain evidence="2 3">AT2.17</strain>
    </source>
</reference>
<reference evidence="2 3" key="2">
    <citation type="submission" date="2020-08" db="EMBL/GenBank/DDBJ databases">
        <title>The Agave Microbiome: Exploring the role of microbial communities in plant adaptations to desert environments.</title>
        <authorList>
            <person name="Partida-Martinez L.P."/>
        </authorList>
    </citation>
    <scope>NUCLEOTIDE SEQUENCE [LARGE SCALE GENOMIC DNA]</scope>
    <source>
        <strain evidence="2 3">AT2.17</strain>
    </source>
</reference>
<evidence type="ECO:0008006" key="4">
    <source>
        <dbReference type="Google" id="ProtNLM"/>
    </source>
</evidence>
<feature type="transmembrane region" description="Helical" evidence="1">
    <location>
        <begin position="12"/>
        <end position="30"/>
    </location>
</feature>
<feature type="transmembrane region" description="Helical" evidence="1">
    <location>
        <begin position="118"/>
        <end position="134"/>
    </location>
</feature>
<feature type="transmembrane region" description="Helical" evidence="1">
    <location>
        <begin position="146"/>
        <end position="169"/>
    </location>
</feature>
<dbReference type="EMBL" id="JACCBW010000001">
    <property type="protein sequence ID" value="NYE36213.1"/>
    <property type="molecule type" value="Genomic_DNA"/>
</dbReference>
<feature type="transmembrane region" description="Helical" evidence="1">
    <location>
        <begin position="82"/>
        <end position="106"/>
    </location>
</feature>
<keyword evidence="1" id="KW-0472">Membrane</keyword>
<dbReference type="RefSeq" id="WP_179618779.1">
    <property type="nucleotide sequence ID" value="NZ_JACCBW010000001.1"/>
</dbReference>
<keyword evidence="3" id="KW-1185">Reference proteome</keyword>
<comment type="caution">
    <text evidence="2">The sequence shown here is derived from an EMBL/GenBank/DDBJ whole genome shotgun (WGS) entry which is preliminary data.</text>
</comment>
<feature type="transmembrane region" description="Helical" evidence="1">
    <location>
        <begin position="181"/>
        <end position="205"/>
    </location>
</feature>
<accession>A0A7Y9H1V5</accession>
<proteinExistence type="predicted"/>
<dbReference type="Proteomes" id="UP000549911">
    <property type="component" value="Unassembled WGS sequence"/>
</dbReference>
<evidence type="ECO:0000256" key="1">
    <source>
        <dbReference type="SAM" id="Phobius"/>
    </source>
</evidence>
<protein>
    <recommendedName>
        <fullName evidence="4">F420-dependent oxidoreductase</fullName>
    </recommendedName>
</protein>
<evidence type="ECO:0000313" key="3">
    <source>
        <dbReference type="Proteomes" id="UP000549911"/>
    </source>
</evidence>
<keyword evidence="1" id="KW-1133">Transmembrane helix</keyword>
<keyword evidence="1" id="KW-0812">Transmembrane</keyword>